<accession>A0A6A4NXS9</accession>
<name>A0A6A4NXS9_LUPAL</name>
<dbReference type="Proteomes" id="UP000447434">
    <property type="component" value="Chromosome 18"/>
</dbReference>
<evidence type="ECO:0000313" key="2">
    <source>
        <dbReference type="Proteomes" id="UP000447434"/>
    </source>
</evidence>
<protein>
    <submittedName>
        <fullName evidence="1">Uncharacterized protein</fullName>
    </submittedName>
</protein>
<gene>
    <name evidence="1" type="ORF">Lalb_Chr18g0050891</name>
</gene>
<reference evidence="2" key="1">
    <citation type="journal article" date="2020" name="Nat. Commun.">
        <title>Genome sequence of the cluster root forming white lupin.</title>
        <authorList>
            <person name="Hufnagel B."/>
            <person name="Marques A."/>
            <person name="Soriano A."/>
            <person name="Marques L."/>
            <person name="Divol F."/>
            <person name="Doumas P."/>
            <person name="Sallet E."/>
            <person name="Mancinotti D."/>
            <person name="Carrere S."/>
            <person name="Marande W."/>
            <person name="Arribat S."/>
            <person name="Keller J."/>
            <person name="Huneau C."/>
            <person name="Blein T."/>
            <person name="Aime D."/>
            <person name="Laguerre M."/>
            <person name="Taylor J."/>
            <person name="Schubert V."/>
            <person name="Nelson M."/>
            <person name="Geu-Flores F."/>
            <person name="Crespi M."/>
            <person name="Gallardo-Guerrero K."/>
            <person name="Delaux P.-M."/>
            <person name="Salse J."/>
            <person name="Berges H."/>
            <person name="Guyot R."/>
            <person name="Gouzy J."/>
            <person name="Peret B."/>
        </authorList>
    </citation>
    <scope>NUCLEOTIDE SEQUENCE [LARGE SCALE GENOMIC DNA]</scope>
    <source>
        <strain evidence="2">cv. Amiga</strain>
    </source>
</reference>
<comment type="caution">
    <text evidence="1">The sequence shown here is derived from an EMBL/GenBank/DDBJ whole genome shotgun (WGS) entry which is preliminary data.</text>
</comment>
<evidence type="ECO:0000313" key="1">
    <source>
        <dbReference type="EMBL" id="KAE9594162.1"/>
    </source>
</evidence>
<organism evidence="1 2">
    <name type="scientific">Lupinus albus</name>
    <name type="common">White lupine</name>
    <name type="synonym">Lupinus termis</name>
    <dbReference type="NCBI Taxonomy" id="3870"/>
    <lineage>
        <taxon>Eukaryota</taxon>
        <taxon>Viridiplantae</taxon>
        <taxon>Streptophyta</taxon>
        <taxon>Embryophyta</taxon>
        <taxon>Tracheophyta</taxon>
        <taxon>Spermatophyta</taxon>
        <taxon>Magnoliopsida</taxon>
        <taxon>eudicotyledons</taxon>
        <taxon>Gunneridae</taxon>
        <taxon>Pentapetalae</taxon>
        <taxon>rosids</taxon>
        <taxon>fabids</taxon>
        <taxon>Fabales</taxon>
        <taxon>Fabaceae</taxon>
        <taxon>Papilionoideae</taxon>
        <taxon>50 kb inversion clade</taxon>
        <taxon>genistoids sensu lato</taxon>
        <taxon>core genistoids</taxon>
        <taxon>Genisteae</taxon>
        <taxon>Lupinus</taxon>
    </lineage>
</organism>
<proteinExistence type="predicted"/>
<sequence length="58" mass="6743">MLLHAAVSTQIPLDTSQSDSNFKIVFFITARHTISSLQFHKVTNFGVKSKWVFFFLFY</sequence>
<dbReference type="EMBL" id="WOCE01000018">
    <property type="protein sequence ID" value="KAE9594162.1"/>
    <property type="molecule type" value="Genomic_DNA"/>
</dbReference>
<keyword evidence="2" id="KW-1185">Reference proteome</keyword>
<dbReference type="AlphaFoldDB" id="A0A6A4NXS9"/>